<sequence length="206" mass="22838">MKSVRQVAIADHLWEALGRMADEMGVDREGLLNQAIHVYARLHGYVLTGGAFEPRTEPPGAPRGPRPASPPRGNSERLAVAERVLQTAARLERAIHERTPGAGPPPLGEPAGTAPSLSLRRDDGSEWEVARDRFLIGRGRHCDLVIDSAKVSREHAAIVRDGDAWFIEDLGSANGTWHDQERIQRRRIEDGDEYFVCAERLRCGLR</sequence>
<dbReference type="EMBL" id="CP001359">
    <property type="protein sequence ID" value="ACL65984.1"/>
    <property type="molecule type" value="Genomic_DNA"/>
</dbReference>
<gene>
    <name evidence="3" type="ordered locus">A2cp1_2647</name>
</gene>
<dbReference type="Pfam" id="PF00498">
    <property type="entry name" value="FHA"/>
    <property type="match status" value="1"/>
</dbReference>
<dbReference type="PANTHER" id="PTHR23308">
    <property type="entry name" value="NUCLEAR INHIBITOR OF PROTEIN PHOSPHATASE-1"/>
    <property type="match status" value="1"/>
</dbReference>
<dbReference type="PROSITE" id="PS50006">
    <property type="entry name" value="FHA_DOMAIN"/>
    <property type="match status" value="1"/>
</dbReference>
<evidence type="ECO:0000259" key="2">
    <source>
        <dbReference type="PROSITE" id="PS50006"/>
    </source>
</evidence>
<dbReference type="KEGG" id="acp:A2cp1_2647"/>
<organism evidence="3 4">
    <name type="scientific">Anaeromyxobacter dehalogenans (strain ATCC BAA-258 / DSM 21875 / 2CP-1)</name>
    <dbReference type="NCBI Taxonomy" id="455488"/>
    <lineage>
        <taxon>Bacteria</taxon>
        <taxon>Pseudomonadati</taxon>
        <taxon>Myxococcota</taxon>
        <taxon>Myxococcia</taxon>
        <taxon>Myxococcales</taxon>
        <taxon>Cystobacterineae</taxon>
        <taxon>Anaeromyxobacteraceae</taxon>
        <taxon>Anaeromyxobacter</taxon>
    </lineage>
</organism>
<feature type="region of interest" description="Disordered" evidence="1">
    <location>
        <begin position="50"/>
        <end position="77"/>
    </location>
</feature>
<keyword evidence="4" id="KW-1185">Reference proteome</keyword>
<dbReference type="SMART" id="SM00240">
    <property type="entry name" value="FHA"/>
    <property type="match status" value="1"/>
</dbReference>
<feature type="compositionally biased region" description="Pro residues" evidence="1">
    <location>
        <begin position="57"/>
        <end position="70"/>
    </location>
</feature>
<proteinExistence type="predicted"/>
<name>B8JDD5_ANAD2</name>
<dbReference type="RefSeq" id="WP_012633764.1">
    <property type="nucleotide sequence ID" value="NC_011891.1"/>
</dbReference>
<dbReference type="Gene3D" id="2.60.200.20">
    <property type="match status" value="1"/>
</dbReference>
<dbReference type="Proteomes" id="UP000007089">
    <property type="component" value="Chromosome"/>
</dbReference>
<dbReference type="SUPFAM" id="SSF49879">
    <property type="entry name" value="SMAD/FHA domain"/>
    <property type="match status" value="1"/>
</dbReference>
<evidence type="ECO:0000313" key="3">
    <source>
        <dbReference type="EMBL" id="ACL65984.1"/>
    </source>
</evidence>
<evidence type="ECO:0000256" key="1">
    <source>
        <dbReference type="SAM" id="MobiDB-lite"/>
    </source>
</evidence>
<dbReference type="InterPro" id="IPR000253">
    <property type="entry name" value="FHA_dom"/>
</dbReference>
<feature type="domain" description="FHA" evidence="2">
    <location>
        <begin position="134"/>
        <end position="183"/>
    </location>
</feature>
<dbReference type="InterPro" id="IPR008984">
    <property type="entry name" value="SMAD_FHA_dom_sf"/>
</dbReference>
<dbReference type="AlphaFoldDB" id="B8JDD5"/>
<reference evidence="3" key="1">
    <citation type="submission" date="2009-01" db="EMBL/GenBank/DDBJ databases">
        <title>Complete sequence of Anaeromyxobacter dehalogenans 2CP-1.</title>
        <authorList>
            <consortium name="US DOE Joint Genome Institute"/>
            <person name="Lucas S."/>
            <person name="Copeland A."/>
            <person name="Lapidus A."/>
            <person name="Glavina del Rio T."/>
            <person name="Dalin E."/>
            <person name="Tice H."/>
            <person name="Bruce D."/>
            <person name="Goodwin L."/>
            <person name="Pitluck S."/>
            <person name="Saunders E."/>
            <person name="Brettin T."/>
            <person name="Detter J.C."/>
            <person name="Han C."/>
            <person name="Larimer F."/>
            <person name="Land M."/>
            <person name="Hauser L."/>
            <person name="Kyrpides N."/>
            <person name="Ovchinnikova G."/>
            <person name="Beliaev A.S."/>
            <person name="Richardson P."/>
        </authorList>
    </citation>
    <scope>NUCLEOTIDE SEQUENCE</scope>
    <source>
        <strain evidence="3">2CP-1</strain>
    </source>
</reference>
<feature type="region of interest" description="Disordered" evidence="1">
    <location>
        <begin position="97"/>
        <end position="122"/>
    </location>
</feature>
<dbReference type="InterPro" id="IPR050923">
    <property type="entry name" value="Cell_Proc_Reg/RNA_Proc"/>
</dbReference>
<protein>
    <submittedName>
        <fullName evidence="3">FHA domain containing protein</fullName>
    </submittedName>
</protein>
<dbReference type="HOGENOM" id="CLU_085040_0_0_7"/>
<dbReference type="CDD" id="cd00060">
    <property type="entry name" value="FHA"/>
    <property type="match status" value="1"/>
</dbReference>
<accession>B8JDD5</accession>
<evidence type="ECO:0000313" key="4">
    <source>
        <dbReference type="Proteomes" id="UP000007089"/>
    </source>
</evidence>